<organism evidence="1 2">
    <name type="scientific">Chilo suppressalis</name>
    <name type="common">Asiatic rice borer moth</name>
    <dbReference type="NCBI Taxonomy" id="168631"/>
    <lineage>
        <taxon>Eukaryota</taxon>
        <taxon>Metazoa</taxon>
        <taxon>Ecdysozoa</taxon>
        <taxon>Arthropoda</taxon>
        <taxon>Hexapoda</taxon>
        <taxon>Insecta</taxon>
        <taxon>Pterygota</taxon>
        <taxon>Neoptera</taxon>
        <taxon>Endopterygota</taxon>
        <taxon>Lepidoptera</taxon>
        <taxon>Glossata</taxon>
        <taxon>Ditrysia</taxon>
        <taxon>Pyraloidea</taxon>
        <taxon>Crambidae</taxon>
        <taxon>Crambinae</taxon>
        <taxon>Chilo</taxon>
    </lineage>
</organism>
<proteinExistence type="predicted"/>
<sequence length="316" mass="35231">MAALLPGVATGPDTSTKAFSTSFQHSMPAQFCSPGADFLHRIRVLTDVSSSRYMPLCHFTATTTLHSPSFSSGHNNGATEQYHHGLAFKFADELNSKNSIESAAAIIECIFSEIEGNKVVYTSINTVVEQDDATHYPEEFLNYLHTIEAEILTACGVGEAVFIPRIPLIPHNFPFQFKCGQFPVSVCFAMTIKKSQRQILRAVGGCTSLAPASPLLTLFTFWLWRAKPLMLFIEKSFNGLMCLNKTKIMRRLKVDTLCNRLNVCIPPNNTLRYCCTKLASPNARHSDRSWATRIQLLPATNQELHIRTNLSAHLEF</sequence>
<protein>
    <submittedName>
        <fullName evidence="1">Uncharacterized protein</fullName>
    </submittedName>
</protein>
<keyword evidence="2" id="KW-1185">Reference proteome</keyword>
<gene>
    <name evidence="1" type="ORF">CHILSU_LOCUS929</name>
</gene>
<dbReference type="Proteomes" id="UP001153292">
    <property type="component" value="Chromosome 10"/>
</dbReference>
<dbReference type="EMBL" id="OU963903">
    <property type="protein sequence ID" value="CAH0397837.1"/>
    <property type="molecule type" value="Genomic_DNA"/>
</dbReference>
<reference evidence="1" key="1">
    <citation type="submission" date="2021-12" db="EMBL/GenBank/DDBJ databases">
        <authorList>
            <person name="King R."/>
        </authorList>
    </citation>
    <scope>NUCLEOTIDE SEQUENCE</scope>
</reference>
<accession>A0ABN8AYB5</accession>
<evidence type="ECO:0000313" key="2">
    <source>
        <dbReference type="Proteomes" id="UP001153292"/>
    </source>
</evidence>
<name>A0ABN8AYB5_CHISP</name>
<evidence type="ECO:0000313" key="1">
    <source>
        <dbReference type="EMBL" id="CAH0397837.1"/>
    </source>
</evidence>